<keyword evidence="7" id="KW-0808">Transferase</keyword>
<dbReference type="InterPro" id="IPR036890">
    <property type="entry name" value="HATPase_C_sf"/>
</dbReference>
<evidence type="ECO:0000256" key="12">
    <source>
        <dbReference type="ARBA" id="ARBA00022989"/>
    </source>
</evidence>
<name>L0WFY2_9GAMM</name>
<dbReference type="RefSeq" id="WP_008928565.1">
    <property type="nucleotide sequence ID" value="NZ_AMRJ01000008.1"/>
</dbReference>
<dbReference type="GO" id="GO:0005524">
    <property type="term" value="F:ATP binding"/>
    <property type="evidence" value="ECO:0007669"/>
    <property type="project" value="UniProtKB-KW"/>
</dbReference>
<comment type="caution">
    <text evidence="18">The sequence shown here is derived from an EMBL/GenBank/DDBJ whole genome shotgun (WGS) entry which is preliminary data.</text>
</comment>
<comment type="catalytic activity">
    <reaction evidence="1">
        <text>ATP + protein L-histidine = ADP + protein N-phospho-L-histidine.</text>
        <dbReference type="EC" id="2.7.13.3"/>
    </reaction>
</comment>
<dbReference type="CDD" id="cd00082">
    <property type="entry name" value="HisKA"/>
    <property type="match status" value="1"/>
</dbReference>
<evidence type="ECO:0000256" key="4">
    <source>
        <dbReference type="ARBA" id="ARBA00022475"/>
    </source>
</evidence>
<evidence type="ECO:0000256" key="3">
    <source>
        <dbReference type="ARBA" id="ARBA00012438"/>
    </source>
</evidence>
<evidence type="ECO:0000259" key="17">
    <source>
        <dbReference type="PROSITE" id="PS50885"/>
    </source>
</evidence>
<dbReference type="eggNOG" id="COG2205">
    <property type="taxonomic scope" value="Bacteria"/>
</dbReference>
<dbReference type="Pfam" id="PF00512">
    <property type="entry name" value="HisKA"/>
    <property type="match status" value="1"/>
</dbReference>
<dbReference type="AlphaFoldDB" id="L0WFY2"/>
<accession>L0WFY2</accession>
<dbReference type="Pfam" id="PF02518">
    <property type="entry name" value="HATPase_c"/>
    <property type="match status" value="1"/>
</dbReference>
<protein>
    <recommendedName>
        <fullName evidence="3">histidine kinase</fullName>
        <ecNumber evidence="3">2.7.13.3</ecNumber>
    </recommendedName>
</protein>
<dbReference type="Gene3D" id="3.30.565.10">
    <property type="entry name" value="Histidine kinase-like ATPase, C-terminal domain"/>
    <property type="match status" value="1"/>
</dbReference>
<keyword evidence="10" id="KW-0418">Kinase</keyword>
<evidence type="ECO:0000259" key="16">
    <source>
        <dbReference type="PROSITE" id="PS50109"/>
    </source>
</evidence>
<keyword evidence="19" id="KW-1185">Reference proteome</keyword>
<evidence type="ECO:0000256" key="14">
    <source>
        <dbReference type="ARBA" id="ARBA00023136"/>
    </source>
</evidence>
<evidence type="ECO:0000256" key="9">
    <source>
        <dbReference type="ARBA" id="ARBA00022741"/>
    </source>
</evidence>
<evidence type="ECO:0000256" key="1">
    <source>
        <dbReference type="ARBA" id="ARBA00000085"/>
    </source>
</evidence>
<dbReference type="EMBL" id="AMRJ01000008">
    <property type="protein sequence ID" value="EKF74735.1"/>
    <property type="molecule type" value="Genomic_DNA"/>
</dbReference>
<dbReference type="InterPro" id="IPR004358">
    <property type="entry name" value="Sig_transdc_His_kin-like_C"/>
</dbReference>
<dbReference type="PATRIC" id="fig|1177179.3.peg.1393"/>
<dbReference type="eggNOG" id="COG5000">
    <property type="taxonomic scope" value="Bacteria"/>
</dbReference>
<dbReference type="SMART" id="SM00388">
    <property type="entry name" value="HisKA"/>
    <property type="match status" value="1"/>
</dbReference>
<keyword evidence="11" id="KW-0067">ATP-binding</keyword>
<feature type="transmembrane region" description="Helical" evidence="15">
    <location>
        <begin position="148"/>
        <end position="169"/>
    </location>
</feature>
<evidence type="ECO:0000256" key="7">
    <source>
        <dbReference type="ARBA" id="ARBA00022679"/>
    </source>
</evidence>
<comment type="subcellular location">
    <subcellularLocation>
        <location evidence="2">Cell inner membrane</location>
        <topology evidence="2">Multi-pass membrane protein</topology>
    </subcellularLocation>
</comment>
<dbReference type="EC" id="2.7.13.3" evidence="3"/>
<dbReference type="GO" id="GO:0005886">
    <property type="term" value="C:plasma membrane"/>
    <property type="evidence" value="ECO:0007669"/>
    <property type="project" value="UniProtKB-SubCell"/>
</dbReference>
<evidence type="ECO:0000256" key="8">
    <source>
        <dbReference type="ARBA" id="ARBA00022692"/>
    </source>
</evidence>
<feature type="domain" description="Histidine kinase" evidence="16">
    <location>
        <begin position="231"/>
        <end position="426"/>
    </location>
</feature>
<dbReference type="GO" id="GO:0000155">
    <property type="term" value="F:phosphorelay sensor kinase activity"/>
    <property type="evidence" value="ECO:0007669"/>
    <property type="project" value="InterPro"/>
</dbReference>
<keyword evidence="14 15" id="KW-0472">Membrane</keyword>
<dbReference type="PANTHER" id="PTHR44936">
    <property type="entry name" value="SENSOR PROTEIN CREC"/>
    <property type="match status" value="1"/>
</dbReference>
<dbReference type="CDD" id="cd00075">
    <property type="entry name" value="HATPase"/>
    <property type="match status" value="1"/>
</dbReference>
<dbReference type="CDD" id="cd06225">
    <property type="entry name" value="HAMP"/>
    <property type="match status" value="1"/>
</dbReference>
<evidence type="ECO:0000256" key="10">
    <source>
        <dbReference type="ARBA" id="ARBA00022777"/>
    </source>
</evidence>
<dbReference type="SUPFAM" id="SSF55874">
    <property type="entry name" value="ATPase domain of HSP90 chaperone/DNA topoisomerase II/histidine kinase"/>
    <property type="match status" value="1"/>
</dbReference>
<evidence type="ECO:0000256" key="5">
    <source>
        <dbReference type="ARBA" id="ARBA00022519"/>
    </source>
</evidence>
<keyword evidence="13" id="KW-0902">Two-component regulatory system</keyword>
<keyword evidence="9" id="KW-0547">Nucleotide-binding</keyword>
<evidence type="ECO:0000256" key="15">
    <source>
        <dbReference type="SAM" id="Phobius"/>
    </source>
</evidence>
<feature type="transmembrane region" description="Helical" evidence="15">
    <location>
        <begin position="12"/>
        <end position="32"/>
    </location>
</feature>
<dbReference type="PRINTS" id="PR00344">
    <property type="entry name" value="BCTRLSENSOR"/>
</dbReference>
<evidence type="ECO:0000256" key="13">
    <source>
        <dbReference type="ARBA" id="ARBA00023012"/>
    </source>
</evidence>
<dbReference type="OrthoDB" id="9804645at2"/>
<gene>
    <name evidence="18" type="ORF">A11A3_06923</name>
</gene>
<proteinExistence type="predicted"/>
<evidence type="ECO:0000256" key="11">
    <source>
        <dbReference type="ARBA" id="ARBA00022840"/>
    </source>
</evidence>
<dbReference type="InterPro" id="IPR036097">
    <property type="entry name" value="HisK_dim/P_sf"/>
</dbReference>
<keyword evidence="4" id="KW-1003">Cell membrane</keyword>
<dbReference type="SUPFAM" id="SSF47384">
    <property type="entry name" value="Homodimeric domain of signal transducing histidine kinase"/>
    <property type="match status" value="1"/>
</dbReference>
<dbReference type="InterPro" id="IPR005467">
    <property type="entry name" value="His_kinase_dom"/>
</dbReference>
<evidence type="ECO:0000256" key="6">
    <source>
        <dbReference type="ARBA" id="ARBA00022553"/>
    </source>
</evidence>
<organism evidence="18 19">
    <name type="scientific">Alcanivorax hongdengensis A-11-3</name>
    <dbReference type="NCBI Taxonomy" id="1177179"/>
    <lineage>
        <taxon>Bacteria</taxon>
        <taxon>Pseudomonadati</taxon>
        <taxon>Pseudomonadota</taxon>
        <taxon>Gammaproteobacteria</taxon>
        <taxon>Oceanospirillales</taxon>
        <taxon>Alcanivoracaceae</taxon>
        <taxon>Alcanivorax</taxon>
    </lineage>
</organism>
<sequence length="439" mass="48770">MKFYPRTAFVRSAIVVGLVIGISQALTLWFFARNAYLPGIREYARLTVLQAELAFAHDGGEDAQMARRLGQATGIELGQPENLHGDRSLLVARPVVERFREEVQELLSEPVTVRVEDNREPTLWVTAPSFQQHWLRVPMAFFRDYDRYLLLGWGVAVPLLSIIGGLLIARGLNLPLRRLARVALKVGRGEAVPVLDTTLGPEEIQAVNAAFNRMTSDLQQAQRDRALLLAGVSHDLRTPLTRLRLSAEFLDDRELSQGIIEDIEDMDAILDQFIAFIRDGADEQPDFENLNALIQEVAGKYPPDQLGFDLQDLPRLMLKRLTVKRMLANLIGNALKYGAAPVEVATRVDENTVCLTVRDHGKGVREDDIPLLLQPFSRGEKARTLSGSGLGLAIVKRIVDMHHGRIALANHPEGGLQVTIHFPVTGQFVQPESLSAGVR</sequence>
<feature type="domain" description="HAMP" evidence="17">
    <location>
        <begin position="170"/>
        <end position="223"/>
    </location>
</feature>
<dbReference type="SMART" id="SM00304">
    <property type="entry name" value="HAMP"/>
    <property type="match status" value="1"/>
</dbReference>
<evidence type="ECO:0000256" key="2">
    <source>
        <dbReference type="ARBA" id="ARBA00004429"/>
    </source>
</evidence>
<dbReference type="PROSITE" id="PS50885">
    <property type="entry name" value="HAMP"/>
    <property type="match status" value="1"/>
</dbReference>
<reference evidence="18 19" key="1">
    <citation type="journal article" date="2012" name="J. Bacteriol.">
        <title>Genome Sequence of the Alkane-Degrading Bacterium Alcanivorax hongdengensis Type Strain A-11-3.</title>
        <authorList>
            <person name="Lai Q."/>
            <person name="Shao Z."/>
        </authorList>
    </citation>
    <scope>NUCLEOTIDE SEQUENCE [LARGE SCALE GENOMIC DNA]</scope>
    <source>
        <strain evidence="18 19">A-11-3</strain>
    </source>
</reference>
<dbReference type="PANTHER" id="PTHR44936:SF5">
    <property type="entry name" value="SENSOR HISTIDINE KINASE ENVZ"/>
    <property type="match status" value="1"/>
</dbReference>
<dbReference type="InterPro" id="IPR003660">
    <property type="entry name" value="HAMP_dom"/>
</dbReference>
<dbReference type="InterPro" id="IPR050980">
    <property type="entry name" value="2C_sensor_his_kinase"/>
</dbReference>
<keyword evidence="6" id="KW-0597">Phosphoprotein</keyword>
<keyword evidence="5" id="KW-0997">Cell inner membrane</keyword>
<dbReference type="InterPro" id="IPR003661">
    <property type="entry name" value="HisK_dim/P_dom"/>
</dbReference>
<evidence type="ECO:0000313" key="19">
    <source>
        <dbReference type="Proteomes" id="UP000010164"/>
    </source>
</evidence>
<keyword evidence="8 15" id="KW-0812">Transmembrane</keyword>
<dbReference type="STRING" id="1177179.A11A3_06923"/>
<dbReference type="PROSITE" id="PS50109">
    <property type="entry name" value="HIS_KIN"/>
    <property type="match status" value="1"/>
</dbReference>
<dbReference type="Proteomes" id="UP000010164">
    <property type="component" value="Unassembled WGS sequence"/>
</dbReference>
<dbReference type="InterPro" id="IPR003594">
    <property type="entry name" value="HATPase_dom"/>
</dbReference>
<dbReference type="SMART" id="SM00387">
    <property type="entry name" value="HATPase_c"/>
    <property type="match status" value="1"/>
</dbReference>
<evidence type="ECO:0000313" key="18">
    <source>
        <dbReference type="EMBL" id="EKF74735.1"/>
    </source>
</evidence>
<keyword evidence="12 15" id="KW-1133">Transmembrane helix</keyword>
<dbReference type="Gene3D" id="1.10.287.130">
    <property type="match status" value="1"/>
</dbReference>
<dbReference type="Pfam" id="PF00672">
    <property type="entry name" value="HAMP"/>
    <property type="match status" value="1"/>
</dbReference>